<protein>
    <recommendedName>
        <fullName evidence="13">Multifunctional CCA protein</fullName>
    </recommendedName>
    <domain>
        <recommendedName>
            <fullName evidence="13">CCA-adding enzyme</fullName>
            <ecNumber evidence="13">2.7.7.72</ecNumber>
        </recommendedName>
        <alternativeName>
            <fullName evidence="13">CCA tRNA nucleotidyltransferase</fullName>
        </alternativeName>
        <alternativeName>
            <fullName evidence="13">tRNA CCA-pyrophosphorylase</fullName>
        </alternativeName>
        <alternativeName>
            <fullName evidence="13">tRNA adenylyl-/cytidylyl-transferase</fullName>
        </alternativeName>
        <alternativeName>
            <fullName evidence="13">tRNA nucleotidyltransferase</fullName>
        </alternativeName>
        <alternativeName>
            <fullName evidence="13">tRNA-NT</fullName>
        </alternativeName>
    </domain>
    <domain>
        <recommendedName>
            <fullName evidence="13">2'-nucleotidase</fullName>
            <ecNumber evidence="13">3.1.3.-</ecNumber>
        </recommendedName>
    </domain>
    <domain>
        <recommendedName>
            <fullName evidence="13">2',3'-cyclic phosphodiesterase</fullName>
            <ecNumber evidence="13">3.1.4.-</ecNumber>
        </recommendedName>
    </domain>
    <domain>
        <recommendedName>
            <fullName evidence="13">Phosphatase</fullName>
        </recommendedName>
    </domain>
</protein>
<dbReference type="RefSeq" id="WP_208659675.1">
    <property type="nucleotide sequence ID" value="NZ_CP031775.2"/>
</dbReference>
<dbReference type="HAMAP" id="MF_01262">
    <property type="entry name" value="CCA_bact_type2"/>
    <property type="match status" value="1"/>
</dbReference>
<dbReference type="EC" id="3.1.4.-" evidence="13"/>
<dbReference type="EC" id="2.7.7.72" evidence="13"/>
<comment type="domain">
    <text evidence="13">Comprises two domains: an N-terminal domain containing the nucleotidyltransferase activity and a C-terminal HD domain associated with both phosphodiesterase and phosphatase activities.</text>
</comment>
<dbReference type="InterPro" id="IPR032828">
    <property type="entry name" value="PolyA_RNA-bd"/>
</dbReference>
<evidence type="ECO:0000256" key="2">
    <source>
        <dbReference type="ARBA" id="ARBA00022679"/>
    </source>
</evidence>
<evidence type="ECO:0000256" key="3">
    <source>
        <dbReference type="ARBA" id="ARBA00022694"/>
    </source>
</evidence>
<keyword evidence="7 13" id="KW-0692">RNA repair</keyword>
<dbReference type="InterPro" id="IPR050124">
    <property type="entry name" value="tRNA_CCA-adding_enzyme"/>
</dbReference>
<dbReference type="EMBL" id="CP031775">
    <property type="protein sequence ID" value="QDZ91893.1"/>
    <property type="molecule type" value="Genomic_DNA"/>
</dbReference>
<evidence type="ECO:0000256" key="4">
    <source>
        <dbReference type="ARBA" id="ARBA00022695"/>
    </source>
</evidence>
<dbReference type="Gene3D" id="3.30.460.10">
    <property type="entry name" value="Beta Polymerase, domain 2"/>
    <property type="match status" value="1"/>
</dbReference>
<dbReference type="InterPro" id="IPR006674">
    <property type="entry name" value="HD_domain"/>
</dbReference>
<dbReference type="Gene3D" id="1.10.3090.10">
    <property type="entry name" value="cca-adding enzyme, domain 2"/>
    <property type="match status" value="1"/>
</dbReference>
<dbReference type="SUPFAM" id="SSF81301">
    <property type="entry name" value="Nucleotidyltransferase"/>
    <property type="match status" value="1"/>
</dbReference>
<keyword evidence="1 13" id="KW-0533">Nickel</keyword>
<evidence type="ECO:0000259" key="14">
    <source>
        <dbReference type="PROSITE" id="PS51831"/>
    </source>
</evidence>
<feature type="binding site" evidence="13">
    <location>
        <position position="140"/>
    </location>
    <ligand>
        <name>CTP</name>
        <dbReference type="ChEBI" id="CHEBI:37563"/>
    </ligand>
</feature>
<dbReference type="NCBIfam" id="NF008137">
    <property type="entry name" value="PRK10885.1"/>
    <property type="match status" value="1"/>
</dbReference>
<comment type="similarity">
    <text evidence="13">Belongs to the tRNA nucleotidyltransferase/poly(A) polymerase family. Bacterial CCA-adding enzyme type 1 subfamily.</text>
</comment>
<dbReference type="GO" id="GO:0000049">
    <property type="term" value="F:tRNA binding"/>
    <property type="evidence" value="ECO:0007669"/>
    <property type="project" value="UniProtKB-UniRule"/>
</dbReference>
<comment type="cofactor">
    <cofactor evidence="13">
        <name>Ni(2+)</name>
        <dbReference type="ChEBI" id="CHEBI:49786"/>
    </cofactor>
    <text evidence="13">Nickel for phosphatase activity.</text>
</comment>
<dbReference type="GO" id="GO:0005524">
    <property type="term" value="F:ATP binding"/>
    <property type="evidence" value="ECO:0007669"/>
    <property type="project" value="UniProtKB-UniRule"/>
</dbReference>
<comment type="catalytic activity">
    <reaction evidence="13">
        <text>a tRNA precursor + 2 CTP + ATP = a tRNA with a 3' CCA end + 3 diphosphate</text>
        <dbReference type="Rhea" id="RHEA:14433"/>
        <dbReference type="Rhea" id="RHEA-COMP:10465"/>
        <dbReference type="Rhea" id="RHEA-COMP:10468"/>
        <dbReference type="ChEBI" id="CHEBI:30616"/>
        <dbReference type="ChEBI" id="CHEBI:33019"/>
        <dbReference type="ChEBI" id="CHEBI:37563"/>
        <dbReference type="ChEBI" id="CHEBI:74896"/>
        <dbReference type="ChEBI" id="CHEBI:83071"/>
        <dbReference type="EC" id="2.7.7.72"/>
    </reaction>
</comment>
<keyword evidence="5 13" id="KW-0479">Metal-binding</keyword>
<comment type="catalytic activity">
    <reaction evidence="13">
        <text>a tRNA with a 3' CCA end + 2 CTP + ATP = a tRNA with a 3' CCACCA end + 3 diphosphate</text>
        <dbReference type="Rhea" id="RHEA:76235"/>
        <dbReference type="Rhea" id="RHEA-COMP:10468"/>
        <dbReference type="Rhea" id="RHEA-COMP:18655"/>
        <dbReference type="ChEBI" id="CHEBI:30616"/>
        <dbReference type="ChEBI" id="CHEBI:33019"/>
        <dbReference type="ChEBI" id="CHEBI:37563"/>
        <dbReference type="ChEBI" id="CHEBI:83071"/>
        <dbReference type="ChEBI" id="CHEBI:195187"/>
    </reaction>
</comment>
<dbReference type="CDD" id="cd00077">
    <property type="entry name" value="HDc"/>
    <property type="match status" value="1"/>
</dbReference>
<keyword evidence="4 13" id="KW-0548">Nucleotidyltransferase</keyword>
<feature type="binding site" evidence="13">
    <location>
        <position position="91"/>
    </location>
    <ligand>
        <name>ATP</name>
        <dbReference type="ChEBI" id="CHEBI:30616"/>
    </ligand>
</feature>
<dbReference type="InterPro" id="IPR043519">
    <property type="entry name" value="NT_sf"/>
</dbReference>
<name>A0A5B8QYW3_9GAMM</name>
<keyword evidence="10 13" id="KW-0460">Magnesium</keyword>
<keyword evidence="9 13" id="KW-0067">ATP-binding</keyword>
<dbReference type="FunFam" id="1.10.3090.10:FF:000001">
    <property type="entry name" value="Multifunctional CCA protein"/>
    <property type="match status" value="1"/>
</dbReference>
<dbReference type="GO" id="GO:0016791">
    <property type="term" value="F:phosphatase activity"/>
    <property type="evidence" value="ECO:0007669"/>
    <property type="project" value="UniProtKB-UniRule"/>
</dbReference>
<dbReference type="InterPro" id="IPR012006">
    <property type="entry name" value="CCA_bact"/>
</dbReference>
<feature type="binding site" evidence="13">
    <location>
        <position position="8"/>
    </location>
    <ligand>
        <name>CTP</name>
        <dbReference type="ChEBI" id="CHEBI:37563"/>
    </ligand>
</feature>
<dbReference type="HAMAP" id="MF_01261">
    <property type="entry name" value="CCA_bact_type1"/>
    <property type="match status" value="1"/>
</dbReference>
<evidence type="ECO:0000313" key="15">
    <source>
        <dbReference type="EMBL" id="QDZ91893.1"/>
    </source>
</evidence>
<evidence type="ECO:0000256" key="5">
    <source>
        <dbReference type="ARBA" id="ARBA00022723"/>
    </source>
</evidence>
<comment type="miscellaneous">
    <text evidence="13">A single active site specifically recognizes both ATP and CTP and is responsible for their addition.</text>
</comment>
<evidence type="ECO:0000256" key="9">
    <source>
        <dbReference type="ARBA" id="ARBA00022840"/>
    </source>
</evidence>
<evidence type="ECO:0000256" key="11">
    <source>
        <dbReference type="ARBA" id="ARBA00022884"/>
    </source>
</evidence>
<gene>
    <name evidence="13" type="primary">cca</name>
    <name evidence="15" type="ORF">D0436_16295</name>
</gene>
<dbReference type="Pfam" id="PF12627">
    <property type="entry name" value="PolyA_pol_RNAbd"/>
    <property type="match status" value="1"/>
</dbReference>
<keyword evidence="6 13" id="KW-0547">Nucleotide-binding</keyword>
<keyword evidence="12 13" id="KW-0511">Multifunctional enzyme</keyword>
<feature type="binding site" evidence="13">
    <location>
        <position position="137"/>
    </location>
    <ligand>
        <name>CTP</name>
        <dbReference type="ChEBI" id="CHEBI:37563"/>
    </ligand>
</feature>
<dbReference type="GO" id="GO:0004112">
    <property type="term" value="F:cyclic-nucleotide phosphodiesterase activity"/>
    <property type="evidence" value="ECO:0007669"/>
    <property type="project" value="UniProtKB-UniRule"/>
</dbReference>
<feature type="binding site" evidence="13">
    <location>
        <position position="8"/>
    </location>
    <ligand>
        <name>ATP</name>
        <dbReference type="ChEBI" id="CHEBI:30616"/>
    </ligand>
</feature>
<dbReference type="GO" id="GO:0160016">
    <property type="term" value="F:CCACCA tRNA nucleotidyltransferase activity"/>
    <property type="evidence" value="ECO:0007669"/>
    <property type="project" value="RHEA"/>
</dbReference>
<evidence type="ECO:0000256" key="8">
    <source>
        <dbReference type="ARBA" id="ARBA00022801"/>
    </source>
</evidence>
<dbReference type="InterPro" id="IPR002646">
    <property type="entry name" value="PolA_pol_head_dom"/>
</dbReference>
<evidence type="ECO:0000313" key="16">
    <source>
        <dbReference type="Proteomes" id="UP000321124"/>
    </source>
</evidence>
<dbReference type="AlphaFoldDB" id="A0A5B8QYW3"/>
<evidence type="ECO:0000256" key="10">
    <source>
        <dbReference type="ARBA" id="ARBA00022842"/>
    </source>
</evidence>
<keyword evidence="2 13" id="KW-0808">Transferase</keyword>
<dbReference type="GO" id="GO:0042245">
    <property type="term" value="P:RNA repair"/>
    <property type="evidence" value="ECO:0007669"/>
    <property type="project" value="UniProtKB-KW"/>
</dbReference>
<dbReference type="SUPFAM" id="SSF81891">
    <property type="entry name" value="Poly A polymerase C-terminal region-like"/>
    <property type="match status" value="1"/>
</dbReference>
<feature type="binding site" evidence="13">
    <location>
        <position position="91"/>
    </location>
    <ligand>
        <name>CTP</name>
        <dbReference type="ChEBI" id="CHEBI:37563"/>
    </ligand>
</feature>
<dbReference type="CDD" id="cd05398">
    <property type="entry name" value="NT_ClassII-CCAase"/>
    <property type="match status" value="1"/>
</dbReference>
<accession>A0A5B8QYW3</accession>
<dbReference type="GO" id="GO:0000287">
    <property type="term" value="F:magnesium ion binding"/>
    <property type="evidence" value="ECO:0007669"/>
    <property type="project" value="UniProtKB-UniRule"/>
</dbReference>
<feature type="binding site" evidence="13">
    <location>
        <position position="21"/>
    </location>
    <ligand>
        <name>Mg(2+)</name>
        <dbReference type="ChEBI" id="CHEBI:18420"/>
    </ligand>
</feature>
<dbReference type="Proteomes" id="UP000321124">
    <property type="component" value="Chromosome"/>
</dbReference>
<dbReference type="Pfam" id="PF01966">
    <property type="entry name" value="HD"/>
    <property type="match status" value="1"/>
</dbReference>
<feature type="binding site" evidence="13">
    <location>
        <position position="137"/>
    </location>
    <ligand>
        <name>ATP</name>
        <dbReference type="ChEBI" id="CHEBI:30616"/>
    </ligand>
</feature>
<proteinExistence type="inferred from homology"/>
<keyword evidence="8 13" id="KW-0378">Hydrolase</keyword>
<comment type="function">
    <text evidence="13">Catalyzes the addition and repair of the essential 3'-terminal CCA sequence in tRNAs without using a nucleic acid template. Adds these three nucleotides in the order of C, C, and A to the tRNA nucleotide-73, using CTP and ATP as substrates and producing inorganic pyrophosphate. tRNA 3'-terminal CCA addition is required both for tRNA processing and repair. Also involved in tRNA surveillance by mediating tandem CCA addition to generate a CCACCA at the 3' terminus of unstable tRNAs. While stable tRNAs receive only 3'-terminal CCA, unstable tRNAs are marked with CCACCA and rapidly degraded.</text>
</comment>
<dbReference type="PIRSF" id="PIRSF000813">
    <property type="entry name" value="CCA_bact"/>
    <property type="match status" value="1"/>
</dbReference>
<feature type="binding site" evidence="13">
    <location>
        <position position="140"/>
    </location>
    <ligand>
        <name>ATP</name>
        <dbReference type="ChEBI" id="CHEBI:30616"/>
    </ligand>
</feature>
<keyword evidence="11 13" id="KW-0694">RNA-binding</keyword>
<dbReference type="GO" id="GO:0001680">
    <property type="term" value="P:tRNA 3'-terminal CCA addition"/>
    <property type="evidence" value="ECO:0007669"/>
    <property type="project" value="UniProtKB-UniRule"/>
</dbReference>
<dbReference type="InterPro" id="IPR003607">
    <property type="entry name" value="HD/PDEase_dom"/>
</dbReference>
<dbReference type="PANTHER" id="PTHR47545:SF1">
    <property type="entry name" value="MULTIFUNCTIONAL CCA PROTEIN"/>
    <property type="match status" value="1"/>
</dbReference>
<dbReference type="KEGG" id="sdeo:D0436_16295"/>
<dbReference type="PROSITE" id="PS51831">
    <property type="entry name" value="HD"/>
    <property type="match status" value="1"/>
</dbReference>
<evidence type="ECO:0000256" key="6">
    <source>
        <dbReference type="ARBA" id="ARBA00022741"/>
    </source>
</evidence>
<evidence type="ECO:0000256" key="13">
    <source>
        <dbReference type="HAMAP-Rule" id="MF_01261"/>
    </source>
</evidence>
<comment type="subunit">
    <text evidence="13">Monomer. Can also form homodimers and oligomers.</text>
</comment>
<feature type="binding site" evidence="13">
    <location>
        <position position="23"/>
    </location>
    <ligand>
        <name>Mg(2+)</name>
        <dbReference type="ChEBI" id="CHEBI:18420"/>
    </ligand>
</feature>
<feature type="domain" description="HD" evidence="14">
    <location>
        <begin position="228"/>
        <end position="329"/>
    </location>
</feature>
<dbReference type="EC" id="3.1.3.-" evidence="13"/>
<evidence type="ECO:0000256" key="1">
    <source>
        <dbReference type="ARBA" id="ARBA00022596"/>
    </source>
</evidence>
<feature type="binding site" evidence="13">
    <location>
        <position position="11"/>
    </location>
    <ligand>
        <name>ATP</name>
        <dbReference type="ChEBI" id="CHEBI:30616"/>
    </ligand>
</feature>
<dbReference type="GO" id="GO:0004810">
    <property type="term" value="F:CCA tRNA nucleotidyltransferase activity"/>
    <property type="evidence" value="ECO:0007669"/>
    <property type="project" value="UniProtKB-UniRule"/>
</dbReference>
<sequence>MKIYLVGGAVRDSLLNLPIKDKDFMVVGATPEQMQQLGYRQVGKDFPVFLHPKTQQEYALARTERKVGLGYGGFSCYASPDVTLEQDLLRRDLTINAIAQDEAGNLYDPYHGIADINARQLRHVSAAFAEDPLRVLRVARFAARFHDLGFEIAAETMALMQYMSQTEELTALTPERVWQEVDKSLGGPHPEVFFEVLRQCGALNILFPEIEALFGVPQPEKWHPEIDTGLHTMLVLAQASSLTEEKAVRFAALVHDLGKALSPKEHWPKHHGHGQKGLPVIKSLCERLRIPNEYRDLALLVSDQHQNVHQAFELRAETIIKLFDKADFWRKPERLEQLLLACIADMRGRTGFEHHAYPQGDYLSACFLAANTVDVKAIIAAGFQGAQIKQALNSKRIEVVEQLKLNWQQSEAKQTP</sequence>
<reference evidence="15 16" key="1">
    <citation type="journal article" date="2019" name="Ecotoxicol. Environ. Saf.">
        <title>Microbial characterization of heavy metal resistant bacterial strains isolated from an electroplating wastewater treatment plant.</title>
        <authorList>
            <person name="Cai X."/>
            <person name="Zheng X."/>
            <person name="Zhang D."/>
            <person name="Iqbal W."/>
            <person name="Liu C."/>
            <person name="Yang B."/>
            <person name="Zhao X."/>
            <person name="Lu X."/>
            <person name="Mao Y."/>
        </authorList>
    </citation>
    <scope>NUCLEOTIDE SEQUENCE [LARGE SCALE GENOMIC DNA]</scope>
    <source>
        <strain evidence="15 16">Ni1-3</strain>
    </source>
</reference>
<evidence type="ECO:0000256" key="7">
    <source>
        <dbReference type="ARBA" id="ARBA00022800"/>
    </source>
</evidence>
<organism evidence="15 16">
    <name type="scientific">Shewanella decolorationis</name>
    <dbReference type="NCBI Taxonomy" id="256839"/>
    <lineage>
        <taxon>Bacteria</taxon>
        <taxon>Pseudomonadati</taxon>
        <taxon>Pseudomonadota</taxon>
        <taxon>Gammaproteobacteria</taxon>
        <taxon>Alteromonadales</taxon>
        <taxon>Shewanellaceae</taxon>
        <taxon>Shewanella</taxon>
    </lineage>
</organism>
<feature type="binding site" evidence="13">
    <location>
        <position position="11"/>
    </location>
    <ligand>
        <name>CTP</name>
        <dbReference type="ChEBI" id="CHEBI:37563"/>
    </ligand>
</feature>
<dbReference type="Pfam" id="PF01743">
    <property type="entry name" value="PolyA_pol"/>
    <property type="match status" value="1"/>
</dbReference>
<comment type="cofactor">
    <cofactor evidence="13">
        <name>Mg(2+)</name>
        <dbReference type="ChEBI" id="CHEBI:18420"/>
    </cofactor>
    <text evidence="13">Magnesium is required for nucleotidyltransferase activity.</text>
</comment>
<dbReference type="PANTHER" id="PTHR47545">
    <property type="entry name" value="MULTIFUNCTIONAL CCA PROTEIN"/>
    <property type="match status" value="1"/>
</dbReference>
<evidence type="ECO:0000256" key="12">
    <source>
        <dbReference type="ARBA" id="ARBA00023268"/>
    </source>
</evidence>
<keyword evidence="3 13" id="KW-0819">tRNA processing</keyword>